<evidence type="ECO:0000256" key="3">
    <source>
        <dbReference type="ARBA" id="ARBA00020973"/>
    </source>
</evidence>
<evidence type="ECO:0000256" key="9">
    <source>
        <dbReference type="ARBA" id="ARBA00043873"/>
    </source>
</evidence>
<dbReference type="InterPro" id="IPR048368">
    <property type="entry name" value="COG6_N"/>
</dbReference>
<comment type="subcellular location">
    <subcellularLocation>
        <location evidence="1 10">Golgi apparatus membrane</location>
        <topology evidence="1 10">Peripheral membrane protein</topology>
    </subcellularLocation>
</comment>
<evidence type="ECO:0000256" key="2">
    <source>
        <dbReference type="ARBA" id="ARBA00011023"/>
    </source>
</evidence>
<keyword evidence="7 10" id="KW-0472">Membrane</keyword>
<keyword evidence="4 10" id="KW-0813">Transport</keyword>
<dbReference type="SMART" id="SM01087">
    <property type="entry name" value="COG6"/>
    <property type="match status" value="1"/>
</dbReference>
<evidence type="ECO:0000256" key="5">
    <source>
        <dbReference type="ARBA" id="ARBA00022927"/>
    </source>
</evidence>
<dbReference type="EMBL" id="CP017558">
    <property type="protein sequence ID" value="AOW07272.1"/>
    <property type="molecule type" value="Genomic_DNA"/>
</dbReference>
<feature type="domain" description="Conserved Oligomeric Golgi complex subunit 6 C-terminal" evidence="12">
    <location>
        <begin position="175"/>
        <end position="595"/>
    </location>
</feature>
<accession>A0A1D8NNR6</accession>
<dbReference type="Proteomes" id="UP000182444">
    <property type="component" value="Chromosome 1F"/>
</dbReference>
<dbReference type="GeneID" id="2908880"/>
<dbReference type="PANTHER" id="PTHR21506:SF0">
    <property type="entry name" value="CONSERVED OLIGOMERIC GOLGI COMPLEX SUBUNIT 6"/>
    <property type="match status" value="1"/>
</dbReference>
<evidence type="ECO:0000313" key="14">
    <source>
        <dbReference type="Proteomes" id="UP000182444"/>
    </source>
</evidence>
<comment type="function">
    <text evidence="10">Acts as component of the peripheral membrane COG complex that is involved in intra-Golgi protein trafficking. COG is located at the cis-Golgi, and regulates tethering of retrograde intra-Golgi vesicles and possibly a number of other membrane trafficking events.</text>
</comment>
<evidence type="ECO:0000259" key="12">
    <source>
        <dbReference type="Pfam" id="PF20653"/>
    </source>
</evidence>
<evidence type="ECO:0000256" key="8">
    <source>
        <dbReference type="ARBA" id="ARBA00031348"/>
    </source>
</evidence>
<name>A0A1D8NNR6_YARLL</name>
<evidence type="ECO:0000256" key="1">
    <source>
        <dbReference type="ARBA" id="ARBA00004395"/>
    </source>
</evidence>
<dbReference type="GO" id="GO:0015031">
    <property type="term" value="P:protein transport"/>
    <property type="evidence" value="ECO:0007669"/>
    <property type="project" value="UniProtKB-KW"/>
</dbReference>
<dbReference type="PANTHER" id="PTHR21506">
    <property type="entry name" value="COMPONENT OF OLIGOMERIC GOLGI COMPLEX 6"/>
    <property type="match status" value="1"/>
</dbReference>
<dbReference type="Pfam" id="PF20653">
    <property type="entry name" value="COG6_C"/>
    <property type="match status" value="1"/>
</dbReference>
<feature type="domain" description="Conserved oligomeric complex COG6 N-terminal" evidence="11">
    <location>
        <begin position="30"/>
        <end position="142"/>
    </location>
</feature>
<evidence type="ECO:0000313" key="13">
    <source>
        <dbReference type="EMBL" id="AOW07272.1"/>
    </source>
</evidence>
<comment type="similarity">
    <text evidence="2 10">Belongs to the COG6 family.</text>
</comment>
<dbReference type="GO" id="GO:0000139">
    <property type="term" value="C:Golgi membrane"/>
    <property type="evidence" value="ECO:0007669"/>
    <property type="project" value="UniProtKB-SubCell"/>
</dbReference>
<evidence type="ECO:0000256" key="7">
    <source>
        <dbReference type="ARBA" id="ARBA00023136"/>
    </source>
</evidence>
<evidence type="ECO:0000256" key="10">
    <source>
        <dbReference type="RuleBase" id="RU365075"/>
    </source>
</evidence>
<dbReference type="GO" id="GO:0006891">
    <property type="term" value="P:intra-Golgi vesicle-mediated transport"/>
    <property type="evidence" value="ECO:0007669"/>
    <property type="project" value="UniProtKB-UniRule"/>
</dbReference>
<reference evidence="13 14" key="1">
    <citation type="journal article" date="2016" name="PLoS ONE">
        <title>Sequence Assembly of Yarrowia lipolytica Strain W29/CLIB89 Shows Transposable Element Diversity.</title>
        <authorList>
            <person name="Magnan C."/>
            <person name="Yu J."/>
            <person name="Chang I."/>
            <person name="Jahn E."/>
            <person name="Kanomata Y."/>
            <person name="Wu J."/>
            <person name="Zeller M."/>
            <person name="Oakes M."/>
            <person name="Baldi P."/>
            <person name="Sandmeyer S."/>
        </authorList>
    </citation>
    <scope>NUCLEOTIDE SEQUENCE [LARGE SCALE GENOMIC DNA]</scope>
    <source>
        <strain evidence="14">CLIB89(W29)</strain>
    </source>
</reference>
<keyword evidence="5 10" id="KW-0653">Protein transport</keyword>
<proteinExistence type="inferred from homology"/>
<comment type="function">
    <text evidence="9">Acts as a component of the peripheral membrane COG complex that is involved in intra-Golgi protein trafficking. COG is located at the cis-Golgi, and regulates tethering of retrograde intra-Golgi vesicles and possibly a number of other membrane trafficking events.</text>
</comment>
<gene>
    <name evidence="13" type="ORF">YALI1_F21974g</name>
</gene>
<dbReference type="AlphaFoldDB" id="A0A1D8NNR6"/>
<sequence length="599" mass="68029">METTVLQNKISRLLSTSYTDGGTRDALVALDDRITDNTASIRRSLRANTEAEVIKANGEALKKFAPLVAQIQASGNTIADLNHKFTLMQQLVNTCKNDTRHVVSEGSELMAQQENISKKRDLLKRYTDAFVLTEREMDILKGNDEVPFETFKQVFIKAQKIHKDSEILLANDDTRAGQITMYKANQALENANNTLIRDTETSLINYAQLGETDNFKQDPQLRERLSLLNDVNRAKTLGQFTETRRRQLLKSFTSALTENSQKNGTKALDFYAYDCQRYIGDILAWVYSCVVLETENTSILIGQNDSELVDNCTQSLCSPLRLRVERAVASQTRGPQIFKIAGLVEFYKSMLSKHLPNSQLVDTLTQLTAFCNTHFTKTCESRVRNVSVSLPTTLSSDLQPPEFLTQTLVDLKEILEANQQYSLDEQVVRKHIDNSLDPYMEFCRRVASDGADFDAEIFLLNCLDQIIITLKLYSASEYKVDSFQSSVDEIEQVLTERLFHKFVKQVGLGEDLEPAHLSEISFQLDDFLPSALTDLHSMLFRISSPVIVDNIARNSTKKFVEEFSKLEGKVKDKYKVESDYRQFFPRTTEDVELLLGLRS</sequence>
<dbReference type="InterPro" id="IPR048369">
    <property type="entry name" value="COG6_C"/>
</dbReference>
<evidence type="ECO:0000256" key="6">
    <source>
        <dbReference type="ARBA" id="ARBA00023034"/>
    </source>
</evidence>
<dbReference type="Pfam" id="PF06419">
    <property type="entry name" value="COG6_N"/>
    <property type="match status" value="1"/>
</dbReference>
<organism evidence="13 14">
    <name type="scientific">Yarrowia lipolytica</name>
    <name type="common">Candida lipolytica</name>
    <dbReference type="NCBI Taxonomy" id="4952"/>
    <lineage>
        <taxon>Eukaryota</taxon>
        <taxon>Fungi</taxon>
        <taxon>Dikarya</taxon>
        <taxon>Ascomycota</taxon>
        <taxon>Saccharomycotina</taxon>
        <taxon>Dipodascomycetes</taxon>
        <taxon>Dipodascales</taxon>
        <taxon>Dipodascales incertae sedis</taxon>
        <taxon>Yarrowia</taxon>
    </lineage>
</organism>
<dbReference type="KEGG" id="yli:2908880"/>
<comment type="subunit">
    <text evidence="10">Component of the conserved oligomeric Golgi complex.</text>
</comment>
<dbReference type="InterPro" id="IPR010490">
    <property type="entry name" value="COG6"/>
</dbReference>
<dbReference type="eggNOG" id="KOG3758">
    <property type="taxonomic scope" value="Eukaryota"/>
</dbReference>
<protein>
    <recommendedName>
        <fullName evidence="3 10">Conserved oligomeric Golgi complex subunit 6</fullName>
        <shortName evidence="10">COG complex subunit 6</shortName>
    </recommendedName>
    <alternativeName>
        <fullName evidence="8 10">Component of oligomeric Golgi complex 6</fullName>
    </alternativeName>
</protein>
<dbReference type="VEuPathDB" id="FungiDB:YALI1_F21974g"/>
<dbReference type="VEuPathDB" id="FungiDB:YALI0_F16467g"/>
<evidence type="ECO:0000256" key="4">
    <source>
        <dbReference type="ARBA" id="ARBA00022448"/>
    </source>
</evidence>
<keyword evidence="6 10" id="KW-0333">Golgi apparatus</keyword>
<dbReference type="GO" id="GO:0017119">
    <property type="term" value="C:Golgi transport complex"/>
    <property type="evidence" value="ECO:0007669"/>
    <property type="project" value="UniProtKB-UniRule"/>
</dbReference>
<dbReference type="RefSeq" id="XP_505497.2">
    <property type="nucleotide sequence ID" value="XM_505497.2"/>
</dbReference>
<evidence type="ECO:0000259" key="11">
    <source>
        <dbReference type="Pfam" id="PF06419"/>
    </source>
</evidence>